<evidence type="ECO:0000313" key="2">
    <source>
        <dbReference type="Proteomes" id="UP001151760"/>
    </source>
</evidence>
<name>A0ABQ5I3J4_9ASTR</name>
<keyword evidence="2" id="KW-1185">Reference proteome</keyword>
<dbReference type="EMBL" id="BQNB010020265">
    <property type="protein sequence ID" value="GJT94122.1"/>
    <property type="molecule type" value="Genomic_DNA"/>
</dbReference>
<reference evidence="1" key="2">
    <citation type="submission" date="2022-01" db="EMBL/GenBank/DDBJ databases">
        <authorList>
            <person name="Yamashiro T."/>
            <person name="Shiraishi A."/>
            <person name="Satake H."/>
            <person name="Nakayama K."/>
        </authorList>
    </citation>
    <scope>NUCLEOTIDE SEQUENCE</scope>
</reference>
<protein>
    <submittedName>
        <fullName evidence="1">Uncharacterized protein</fullName>
    </submittedName>
</protein>
<accession>A0ABQ5I3J4</accession>
<sequence length="190" mass="22637">MCTYLKNIEGYKLKDLKSKGFDSIQEMFDRAFKRVNTFKDFRTELVEGKEKRAGAELVQESTKKQKVEDDKETTKIKKLMEIILDEQEVAIDAIPLVVKSPSIVDWKIHKEGRKSYYQIIRADGKSQMYRIFSQMLKSFDREDLEDLYKLVKARYGSTRLVKSMDYLLWNDMKIMFEPHVEDEVWKLQNR</sequence>
<gene>
    <name evidence="1" type="ORF">Tco_1082967</name>
</gene>
<organism evidence="1 2">
    <name type="scientific">Tanacetum coccineum</name>
    <dbReference type="NCBI Taxonomy" id="301880"/>
    <lineage>
        <taxon>Eukaryota</taxon>
        <taxon>Viridiplantae</taxon>
        <taxon>Streptophyta</taxon>
        <taxon>Embryophyta</taxon>
        <taxon>Tracheophyta</taxon>
        <taxon>Spermatophyta</taxon>
        <taxon>Magnoliopsida</taxon>
        <taxon>eudicotyledons</taxon>
        <taxon>Gunneridae</taxon>
        <taxon>Pentapetalae</taxon>
        <taxon>asterids</taxon>
        <taxon>campanulids</taxon>
        <taxon>Asterales</taxon>
        <taxon>Asteraceae</taxon>
        <taxon>Asteroideae</taxon>
        <taxon>Anthemideae</taxon>
        <taxon>Anthemidinae</taxon>
        <taxon>Tanacetum</taxon>
    </lineage>
</organism>
<evidence type="ECO:0000313" key="1">
    <source>
        <dbReference type="EMBL" id="GJT94122.1"/>
    </source>
</evidence>
<proteinExistence type="predicted"/>
<comment type="caution">
    <text evidence="1">The sequence shown here is derived from an EMBL/GenBank/DDBJ whole genome shotgun (WGS) entry which is preliminary data.</text>
</comment>
<reference evidence="1" key="1">
    <citation type="journal article" date="2022" name="Int. J. Mol. Sci.">
        <title>Draft Genome of Tanacetum Coccineum: Genomic Comparison of Closely Related Tanacetum-Family Plants.</title>
        <authorList>
            <person name="Yamashiro T."/>
            <person name="Shiraishi A."/>
            <person name="Nakayama K."/>
            <person name="Satake H."/>
        </authorList>
    </citation>
    <scope>NUCLEOTIDE SEQUENCE</scope>
</reference>
<dbReference type="Proteomes" id="UP001151760">
    <property type="component" value="Unassembled WGS sequence"/>
</dbReference>